<sequence>MISLPPSSLKMKTPFQPKSLFENALKSMTKIIIETNTSFVVLEQLFEELPTSVLDELLKYCISTKYNLKCIILQSLGKNVNDYIEELKTDPQTMVLNNNFSISEIFHNIPLCFYEKIAQILLDNEILWDEYFYDFLQSKSELCILDWDWTNLNLDQYLAIRYFPNRFPEFCSSEYVHVIMSIFCRNGDDQKRFCSKCCDMSSLDENFITHTTRIKEVHIEDLIDCYFRDNSRWCFKCNKMPLFELLPDNENTMEYVRTEIITNCNYIYSSKKLRTR</sequence>
<name>A0A0F7KIW6_9VIRU</name>
<protein>
    <submittedName>
        <fullName evidence="1">Uncharacterized protein</fullName>
    </submittedName>
</protein>
<reference evidence="1" key="1">
    <citation type="journal article" date="2015" name="PLoS Biol.">
        <title>The Discovery, Distribution, and Evolution of Viruses Associated with Drosophila melanogaster.</title>
        <authorList>
            <person name="Webster C.L."/>
            <person name="Waldron F.M."/>
            <person name="Robertson S."/>
            <person name="Crowson D."/>
            <person name="Ferrari G."/>
            <person name="Quintana J.F."/>
            <person name="Brouqui J.M."/>
            <person name="Bayne E.H."/>
            <person name="Longdon B."/>
            <person name="Buck A.H."/>
            <person name="Lazzaro B.P."/>
            <person name="Akorli J."/>
            <person name="Haddrill P.R."/>
            <person name="Obbard D.J."/>
        </authorList>
    </citation>
    <scope>NUCLEOTIDE SEQUENCE</scope>
</reference>
<proteinExistence type="predicted"/>
<dbReference type="EMBL" id="KP714104">
    <property type="protein sequence ID" value="AKH40375.1"/>
    <property type="molecule type" value="Genomic_DNA"/>
</dbReference>
<organism evidence="1">
    <name type="scientific">Kallithea virus</name>
    <dbReference type="NCBI Taxonomy" id="1654582"/>
    <lineage>
        <taxon>Viruses</taxon>
        <taxon>Viruses incertae sedis</taxon>
        <taxon>Naldaviricetes</taxon>
        <taxon>Lefavirales</taxon>
        <taxon>Nudiviridae</taxon>
        <taxon>Alphanudivirus</taxon>
        <taxon>Alphanudivirus dromelanogasteris</taxon>
    </lineage>
</organism>
<evidence type="ECO:0000313" key="1">
    <source>
        <dbReference type="EMBL" id="AKH40375.1"/>
    </source>
</evidence>
<accession>A0A0F7KIW6</accession>